<comment type="subcellular location">
    <subcellularLocation>
        <location evidence="2">Membrane</location>
    </subcellularLocation>
</comment>
<keyword evidence="7" id="KW-0472">Membrane</keyword>
<dbReference type="GO" id="GO:0007234">
    <property type="term" value="P:osmosensory signaling via phosphorelay pathway"/>
    <property type="evidence" value="ECO:0007669"/>
    <property type="project" value="TreeGrafter"/>
</dbReference>
<dbReference type="InterPro" id="IPR003594">
    <property type="entry name" value="HATPase_dom"/>
</dbReference>
<keyword evidence="6" id="KW-0902">Two-component regulatory system</keyword>
<dbReference type="PANTHER" id="PTHR42878">
    <property type="entry name" value="TWO-COMPONENT HISTIDINE KINASE"/>
    <property type="match status" value="1"/>
</dbReference>
<sequence>MLILLMFFLVVATILLLIVKRNRESVWLLGMCLSLAVNLTGVFTYIAKKGGISRELQEFFFLNGTIKTKIQYMLLTLDQLGYIIALGRYLFPLFLLLLAMKYSMIPWIRRNRWLNMAVLVCPVLSLVIYMPDVFKALTDKRVFVQQVIVDASLLWITIYVVLSFGLLIIEFFSITMKFCKKQFVQIIVFVFSLSILYLLYYRQDPAQIYKFYYDDFIWKNGIYYMNATLPVRAYVAIIVLNVVGCILGFASLLKYTQSNFVETKEEFMMQNKFDTASIGASVFVHSIKNQLLANRVINKRIMQLYENETLDTEKLKEYVELLSEHNETMLNRLDELYRSVKSNQLYLVPTKLEQIADCAVERFHSKYPDETVQIKLNTNAVVLADKTHLCEAVYNLLVNAQESVNATGRSGEVHLETHSERLYTVIEVRDNGTGMNKQVMKKMFEPFYSSKNSNYNWGMGLYYVRAIARGHFGSLRYESREGEGSSFYILLPKYKE</sequence>
<feature type="domain" description="Histidine kinase" evidence="8">
    <location>
        <begin position="282"/>
        <end position="495"/>
    </location>
</feature>
<dbReference type="Gene3D" id="3.30.565.10">
    <property type="entry name" value="Histidine kinase-like ATPase, C-terminal domain"/>
    <property type="match status" value="1"/>
</dbReference>
<protein>
    <recommendedName>
        <fullName evidence="3">histidine kinase</fullName>
        <ecNumber evidence="3">2.7.13.3</ecNumber>
    </recommendedName>
</protein>
<keyword evidence="5 9" id="KW-0418">Kinase</keyword>
<dbReference type="InterPro" id="IPR005467">
    <property type="entry name" value="His_kinase_dom"/>
</dbReference>
<dbReference type="CDD" id="cd00075">
    <property type="entry name" value="HATPase"/>
    <property type="match status" value="1"/>
</dbReference>
<evidence type="ECO:0000256" key="1">
    <source>
        <dbReference type="ARBA" id="ARBA00000085"/>
    </source>
</evidence>
<dbReference type="InterPro" id="IPR004358">
    <property type="entry name" value="Sig_transdc_His_kin-like_C"/>
</dbReference>
<evidence type="ECO:0000313" key="9">
    <source>
        <dbReference type="EMBL" id="SCP97501.1"/>
    </source>
</evidence>
<gene>
    <name evidence="9" type="ORF">SAMN05421730_101132</name>
</gene>
<dbReference type="GO" id="GO:0004673">
    <property type="term" value="F:protein histidine kinase activity"/>
    <property type="evidence" value="ECO:0007669"/>
    <property type="project" value="UniProtKB-EC"/>
</dbReference>
<feature type="transmembrane region" description="Helical" evidence="7">
    <location>
        <begin position="26"/>
        <end position="47"/>
    </location>
</feature>
<dbReference type="OrthoDB" id="9780487at2"/>
<dbReference type="STRING" id="1619234.SAMN05421730_101132"/>
<dbReference type="EC" id="2.7.13.3" evidence="3"/>
<evidence type="ECO:0000256" key="6">
    <source>
        <dbReference type="ARBA" id="ARBA00023012"/>
    </source>
</evidence>
<feature type="transmembrane region" description="Helical" evidence="7">
    <location>
        <begin position="112"/>
        <end position="131"/>
    </location>
</feature>
<evidence type="ECO:0000256" key="5">
    <source>
        <dbReference type="ARBA" id="ARBA00022777"/>
    </source>
</evidence>
<dbReference type="GO" id="GO:0000156">
    <property type="term" value="F:phosphorelay response regulator activity"/>
    <property type="evidence" value="ECO:0007669"/>
    <property type="project" value="TreeGrafter"/>
</dbReference>
<accession>A0A1D3TU55</accession>
<evidence type="ECO:0000256" key="3">
    <source>
        <dbReference type="ARBA" id="ARBA00012438"/>
    </source>
</evidence>
<dbReference type="GO" id="GO:0030295">
    <property type="term" value="F:protein kinase activator activity"/>
    <property type="evidence" value="ECO:0007669"/>
    <property type="project" value="TreeGrafter"/>
</dbReference>
<keyword evidence="7" id="KW-0812">Transmembrane</keyword>
<reference evidence="9 10" key="1">
    <citation type="submission" date="2016-09" db="EMBL/GenBank/DDBJ databases">
        <authorList>
            <person name="Capua I."/>
            <person name="De Benedictis P."/>
            <person name="Joannis T."/>
            <person name="Lombin L.H."/>
            <person name="Cattoli G."/>
        </authorList>
    </citation>
    <scope>NUCLEOTIDE SEQUENCE [LARGE SCALE GENOMIC DNA]</scope>
    <source>
        <strain evidence="9 10">GluBS11</strain>
    </source>
</reference>
<evidence type="ECO:0000256" key="7">
    <source>
        <dbReference type="SAM" id="Phobius"/>
    </source>
</evidence>
<dbReference type="SMART" id="SM00387">
    <property type="entry name" value="HATPase_c"/>
    <property type="match status" value="1"/>
</dbReference>
<feature type="transmembrane region" description="Helical" evidence="7">
    <location>
        <begin position="233"/>
        <end position="253"/>
    </location>
</feature>
<organism evidence="9 10">
    <name type="scientific">Anaerobium acetethylicum</name>
    <dbReference type="NCBI Taxonomy" id="1619234"/>
    <lineage>
        <taxon>Bacteria</taxon>
        <taxon>Bacillati</taxon>
        <taxon>Bacillota</taxon>
        <taxon>Clostridia</taxon>
        <taxon>Lachnospirales</taxon>
        <taxon>Lachnospiraceae</taxon>
        <taxon>Anaerobium</taxon>
    </lineage>
</organism>
<keyword evidence="4" id="KW-0808">Transferase</keyword>
<name>A0A1D3TU55_9FIRM</name>
<keyword evidence="7" id="KW-1133">Transmembrane helix</keyword>
<dbReference type="AlphaFoldDB" id="A0A1D3TU55"/>
<evidence type="ECO:0000259" key="8">
    <source>
        <dbReference type="PROSITE" id="PS50109"/>
    </source>
</evidence>
<dbReference type="SUPFAM" id="SSF55874">
    <property type="entry name" value="ATPase domain of HSP90 chaperone/DNA topoisomerase II/histidine kinase"/>
    <property type="match status" value="1"/>
</dbReference>
<dbReference type="RefSeq" id="WP_091233673.1">
    <property type="nucleotide sequence ID" value="NZ_FMKA01000011.1"/>
</dbReference>
<feature type="transmembrane region" description="Helical" evidence="7">
    <location>
        <begin position="183"/>
        <end position="201"/>
    </location>
</feature>
<dbReference type="Pfam" id="PF02518">
    <property type="entry name" value="HATPase_c"/>
    <property type="match status" value="1"/>
</dbReference>
<feature type="transmembrane region" description="Helical" evidence="7">
    <location>
        <begin position="81"/>
        <end position="100"/>
    </location>
</feature>
<dbReference type="Proteomes" id="UP000199315">
    <property type="component" value="Unassembled WGS sequence"/>
</dbReference>
<comment type="catalytic activity">
    <reaction evidence="1">
        <text>ATP + protein L-histidine = ADP + protein N-phospho-L-histidine.</text>
        <dbReference type="EC" id="2.7.13.3"/>
    </reaction>
</comment>
<keyword evidence="10" id="KW-1185">Reference proteome</keyword>
<dbReference type="InterPro" id="IPR036890">
    <property type="entry name" value="HATPase_C_sf"/>
</dbReference>
<dbReference type="PROSITE" id="PS50109">
    <property type="entry name" value="HIS_KIN"/>
    <property type="match status" value="1"/>
</dbReference>
<proteinExistence type="predicted"/>
<evidence type="ECO:0000256" key="4">
    <source>
        <dbReference type="ARBA" id="ARBA00022679"/>
    </source>
</evidence>
<evidence type="ECO:0000313" key="10">
    <source>
        <dbReference type="Proteomes" id="UP000199315"/>
    </source>
</evidence>
<dbReference type="PANTHER" id="PTHR42878:SF14">
    <property type="entry name" value="OSMOLARITY TWO-COMPONENT SYSTEM PROTEIN SSK1"/>
    <property type="match status" value="1"/>
</dbReference>
<dbReference type="EMBL" id="FMKA01000011">
    <property type="protein sequence ID" value="SCP97501.1"/>
    <property type="molecule type" value="Genomic_DNA"/>
</dbReference>
<evidence type="ECO:0000256" key="2">
    <source>
        <dbReference type="ARBA" id="ARBA00004370"/>
    </source>
</evidence>
<dbReference type="PRINTS" id="PR00344">
    <property type="entry name" value="BCTRLSENSOR"/>
</dbReference>
<dbReference type="InterPro" id="IPR050351">
    <property type="entry name" value="BphY/WalK/GraS-like"/>
</dbReference>
<feature type="transmembrane region" description="Helical" evidence="7">
    <location>
        <begin position="151"/>
        <end position="171"/>
    </location>
</feature>